<accession>A0ABW8B3J5</accession>
<dbReference type="Proteomes" id="UP001614264">
    <property type="component" value="Unassembled WGS sequence"/>
</dbReference>
<comment type="caution">
    <text evidence="1">The sequence shown here is derived from an EMBL/GenBank/DDBJ whole genome shotgun (WGS) entry which is preliminary data.</text>
</comment>
<proteinExistence type="predicted"/>
<evidence type="ECO:0000313" key="2">
    <source>
        <dbReference type="Proteomes" id="UP001614264"/>
    </source>
</evidence>
<gene>
    <name evidence="1" type="ORF">AB4829_00485</name>
</gene>
<protein>
    <submittedName>
        <fullName evidence="1">Uncharacterized protein</fullName>
    </submittedName>
</protein>
<keyword evidence="2" id="KW-1185">Reference proteome</keyword>
<dbReference type="RefSeq" id="WP_250759733.1">
    <property type="nucleotide sequence ID" value="NZ_JBITPR010000006.1"/>
</dbReference>
<reference evidence="1 2" key="1">
    <citation type="submission" date="2024-07" db="EMBL/GenBank/DDBJ databases">
        <title>Whole genome sequencing of Prodigiosin pigment-producing Streptomyces salinarius isolated from rhizosphere soil of Arachis hypogaea.</title>
        <authorList>
            <person name="Vidhya A."/>
            <person name="Ramya S."/>
        </authorList>
    </citation>
    <scope>NUCLEOTIDE SEQUENCE [LARGE SCALE GENOMIC DNA]</scope>
    <source>
        <strain evidence="1 2">VRMG2420</strain>
    </source>
</reference>
<sequence>MIQEFGELGDRRGKPFDHGGFNINGFEIDSGEGLRRVVPENRHTWVLSIWCEKQRSVPADTCGADLGIV</sequence>
<evidence type="ECO:0000313" key="1">
    <source>
        <dbReference type="EMBL" id="MFI7869067.1"/>
    </source>
</evidence>
<name>A0ABW8B3J5_9ACTN</name>
<dbReference type="EMBL" id="JBITPR010000006">
    <property type="protein sequence ID" value="MFI7869067.1"/>
    <property type="molecule type" value="Genomic_DNA"/>
</dbReference>
<organism evidence="1 2">
    <name type="scientific">Streptomyces salinarius</name>
    <dbReference type="NCBI Taxonomy" id="2762598"/>
    <lineage>
        <taxon>Bacteria</taxon>
        <taxon>Bacillati</taxon>
        <taxon>Actinomycetota</taxon>
        <taxon>Actinomycetes</taxon>
        <taxon>Kitasatosporales</taxon>
        <taxon>Streptomycetaceae</taxon>
        <taxon>Streptomyces</taxon>
    </lineage>
</organism>